<evidence type="ECO:0000313" key="1">
    <source>
        <dbReference type="EMBL" id="KKL95931.1"/>
    </source>
</evidence>
<dbReference type="EMBL" id="LAZR01018562">
    <property type="protein sequence ID" value="KKL95931.1"/>
    <property type="molecule type" value="Genomic_DNA"/>
</dbReference>
<reference evidence="1" key="1">
    <citation type="journal article" date="2015" name="Nature">
        <title>Complex archaea that bridge the gap between prokaryotes and eukaryotes.</title>
        <authorList>
            <person name="Spang A."/>
            <person name="Saw J.H."/>
            <person name="Jorgensen S.L."/>
            <person name="Zaremba-Niedzwiedzka K."/>
            <person name="Martijn J."/>
            <person name="Lind A.E."/>
            <person name="van Eijk R."/>
            <person name="Schleper C."/>
            <person name="Guy L."/>
            <person name="Ettema T.J."/>
        </authorList>
    </citation>
    <scope>NUCLEOTIDE SEQUENCE</scope>
</reference>
<dbReference type="AlphaFoldDB" id="A0A0F9GZ17"/>
<organism evidence="1">
    <name type="scientific">marine sediment metagenome</name>
    <dbReference type="NCBI Taxonomy" id="412755"/>
    <lineage>
        <taxon>unclassified sequences</taxon>
        <taxon>metagenomes</taxon>
        <taxon>ecological metagenomes</taxon>
    </lineage>
</organism>
<comment type="caution">
    <text evidence="1">The sequence shown here is derived from an EMBL/GenBank/DDBJ whole genome shotgun (WGS) entry which is preliminary data.</text>
</comment>
<accession>A0A0F9GZ17</accession>
<gene>
    <name evidence="1" type="ORF">LCGC14_1849720</name>
</gene>
<sequence length="79" mass="9254">MVREAWVRWAKTQPTPKPSWLVSYDDLSEPDKEADRQIGEDTYKRGWEDAREKATKIAEDDHIYGSCARKIRDMQPEDG</sequence>
<proteinExistence type="predicted"/>
<feature type="non-terminal residue" evidence="1">
    <location>
        <position position="1"/>
    </location>
</feature>
<protein>
    <submittedName>
        <fullName evidence="1">Uncharacterized protein</fullName>
    </submittedName>
</protein>
<name>A0A0F9GZ17_9ZZZZ</name>